<gene>
    <name evidence="1" type="ORF">MICAE_960027</name>
</gene>
<proteinExistence type="predicted"/>
<organism evidence="1 2">
    <name type="scientific">Microcystis aeruginosa PCC 9806</name>
    <dbReference type="NCBI Taxonomy" id="1160282"/>
    <lineage>
        <taxon>Bacteria</taxon>
        <taxon>Bacillati</taxon>
        <taxon>Cyanobacteriota</taxon>
        <taxon>Cyanophyceae</taxon>
        <taxon>Oscillatoriophycideae</taxon>
        <taxon>Chroococcales</taxon>
        <taxon>Microcystaceae</taxon>
        <taxon>Microcystis</taxon>
    </lineage>
</organism>
<dbReference type="Proteomes" id="UP000003273">
    <property type="component" value="Unassembled WGS sequence"/>
</dbReference>
<accession>I4H3T4</accession>
<sequence>MKNYDAAIAEFTGEVLAEQVGKDVVSSGQAR</sequence>
<evidence type="ECO:0000313" key="1">
    <source>
        <dbReference type="EMBL" id="CCI16708.1"/>
    </source>
</evidence>
<evidence type="ECO:0000313" key="2">
    <source>
        <dbReference type="Proteomes" id="UP000003273"/>
    </source>
</evidence>
<dbReference type="HOGENOM" id="CLU_3397419_0_0_3"/>
<protein>
    <submittedName>
        <fullName evidence="1">Uncharacterized protein</fullName>
    </submittedName>
</protein>
<dbReference type="EMBL" id="CAIL01000307">
    <property type="protein sequence ID" value="CCI16708.1"/>
    <property type="molecule type" value="Genomic_DNA"/>
</dbReference>
<name>I4H3T4_MICAE</name>
<dbReference type="AlphaFoldDB" id="I4H3T4"/>
<reference evidence="1 2" key="1">
    <citation type="submission" date="2012-04" db="EMBL/GenBank/DDBJ databases">
        <authorList>
            <person name="Genoscope - CEA"/>
        </authorList>
    </citation>
    <scope>NUCLEOTIDE SEQUENCE [LARGE SCALE GENOMIC DNA]</scope>
    <source>
        <strain evidence="1 2">9806</strain>
    </source>
</reference>
<comment type="caution">
    <text evidence="1">The sequence shown here is derived from an EMBL/GenBank/DDBJ whole genome shotgun (WGS) entry which is preliminary data.</text>
</comment>